<proteinExistence type="predicted"/>
<dbReference type="Proteomes" id="UP001500618">
    <property type="component" value="Unassembled WGS sequence"/>
</dbReference>
<keyword evidence="6" id="KW-1185">Reference proteome</keyword>
<dbReference type="PROSITE" id="PS50987">
    <property type="entry name" value="HTH_ARSR_2"/>
    <property type="match status" value="1"/>
</dbReference>
<dbReference type="SMART" id="SM00418">
    <property type="entry name" value="HTH_ARSR"/>
    <property type="match status" value="1"/>
</dbReference>
<keyword evidence="2" id="KW-0238">DNA-binding</keyword>
<evidence type="ECO:0000256" key="3">
    <source>
        <dbReference type="ARBA" id="ARBA00023163"/>
    </source>
</evidence>
<dbReference type="PANTHER" id="PTHR43132">
    <property type="entry name" value="ARSENICAL RESISTANCE OPERON REPRESSOR ARSR-RELATED"/>
    <property type="match status" value="1"/>
</dbReference>
<dbReference type="InterPro" id="IPR036388">
    <property type="entry name" value="WH-like_DNA-bd_sf"/>
</dbReference>
<dbReference type="Gene3D" id="1.10.10.10">
    <property type="entry name" value="Winged helix-like DNA-binding domain superfamily/Winged helix DNA-binding domain"/>
    <property type="match status" value="1"/>
</dbReference>
<dbReference type="PANTHER" id="PTHR43132:SF8">
    <property type="entry name" value="HTH-TYPE TRANSCRIPTIONAL REGULATOR KMTR"/>
    <property type="match status" value="1"/>
</dbReference>
<keyword evidence="3" id="KW-0804">Transcription</keyword>
<name>A0ABP4TRZ2_9ACTN</name>
<sequence length="328" mass="35400">MLRIHFSGDDFARLRLITRPDPLWEVVLSSHLLQARETPIFDPWRQHARWAARSTKVRQAIEVIGTVNPRCTYFPDFLTPTPDGQGIEAGVDAVLHTPAQRVRRELETLSGLRDLSPWARSLADGDLAAVGLLGDSLITYHRALVQPFTSRIRARVDGDRTVRARALMNGGVDALLASLRPTLRWRSPVLEADFPSDQDLHLNGRGLVLVPSFFCWRTPVTMADPDLTPVLVYPAVGDPTCGPAAAQLSNHALVALLGTTRATVLNAVSAGGGATTGELARTIGVSAATASEHTKVLREAGLLTSIRNANSVLHAVTPLGSALLAPHR</sequence>
<comment type="caution">
    <text evidence="5">The sequence shown here is derived from an EMBL/GenBank/DDBJ whole genome shotgun (WGS) entry which is preliminary data.</text>
</comment>
<dbReference type="EMBL" id="BAAANY010000019">
    <property type="protein sequence ID" value="GAA1692766.1"/>
    <property type="molecule type" value="Genomic_DNA"/>
</dbReference>
<dbReference type="SUPFAM" id="SSF46785">
    <property type="entry name" value="Winged helix' DNA-binding domain"/>
    <property type="match status" value="1"/>
</dbReference>
<evidence type="ECO:0000313" key="6">
    <source>
        <dbReference type="Proteomes" id="UP001500618"/>
    </source>
</evidence>
<evidence type="ECO:0000256" key="1">
    <source>
        <dbReference type="ARBA" id="ARBA00023015"/>
    </source>
</evidence>
<dbReference type="InterPro" id="IPR051011">
    <property type="entry name" value="Metal_resp_trans_reg"/>
</dbReference>
<dbReference type="InterPro" id="IPR011991">
    <property type="entry name" value="ArsR-like_HTH"/>
</dbReference>
<gene>
    <name evidence="5" type="ORF">GCM10009765_47610</name>
</gene>
<keyword evidence="1" id="KW-0805">Transcription regulation</keyword>
<evidence type="ECO:0000313" key="5">
    <source>
        <dbReference type="EMBL" id="GAA1692766.1"/>
    </source>
</evidence>
<organism evidence="5 6">
    <name type="scientific">Fodinicola feengrottensis</name>
    <dbReference type="NCBI Taxonomy" id="435914"/>
    <lineage>
        <taxon>Bacteria</taxon>
        <taxon>Bacillati</taxon>
        <taxon>Actinomycetota</taxon>
        <taxon>Actinomycetes</taxon>
        <taxon>Mycobacteriales</taxon>
        <taxon>Fodinicola</taxon>
    </lineage>
</organism>
<dbReference type="InterPro" id="IPR036390">
    <property type="entry name" value="WH_DNA-bd_sf"/>
</dbReference>
<evidence type="ECO:0000259" key="4">
    <source>
        <dbReference type="PROSITE" id="PS50987"/>
    </source>
</evidence>
<evidence type="ECO:0000256" key="2">
    <source>
        <dbReference type="ARBA" id="ARBA00023125"/>
    </source>
</evidence>
<dbReference type="CDD" id="cd00090">
    <property type="entry name" value="HTH_ARSR"/>
    <property type="match status" value="1"/>
</dbReference>
<feature type="domain" description="HTH arsR-type" evidence="4">
    <location>
        <begin position="241"/>
        <end position="328"/>
    </location>
</feature>
<accession>A0ABP4TRZ2</accession>
<dbReference type="InterPro" id="IPR001845">
    <property type="entry name" value="HTH_ArsR_DNA-bd_dom"/>
</dbReference>
<protein>
    <submittedName>
        <fullName evidence="5">Winged helix-turn-helix domain-containing protein</fullName>
    </submittedName>
</protein>
<reference evidence="6" key="1">
    <citation type="journal article" date="2019" name="Int. J. Syst. Evol. Microbiol.">
        <title>The Global Catalogue of Microorganisms (GCM) 10K type strain sequencing project: providing services to taxonomists for standard genome sequencing and annotation.</title>
        <authorList>
            <consortium name="The Broad Institute Genomics Platform"/>
            <consortium name="The Broad Institute Genome Sequencing Center for Infectious Disease"/>
            <person name="Wu L."/>
            <person name="Ma J."/>
        </authorList>
    </citation>
    <scope>NUCLEOTIDE SEQUENCE [LARGE SCALE GENOMIC DNA]</scope>
    <source>
        <strain evidence="6">JCM 14718</strain>
    </source>
</reference>
<dbReference type="Pfam" id="PF12840">
    <property type="entry name" value="HTH_20"/>
    <property type="match status" value="1"/>
</dbReference>